<keyword evidence="2" id="KW-1185">Reference proteome</keyword>
<dbReference type="EMBL" id="JACEIB010000006">
    <property type="protein sequence ID" value="MBA2934563.1"/>
    <property type="molecule type" value="Genomic_DNA"/>
</dbReference>
<organism evidence="1 2">
    <name type="scientific">Sphingomonas chungangi</name>
    <dbReference type="NCBI Taxonomy" id="2683589"/>
    <lineage>
        <taxon>Bacteria</taxon>
        <taxon>Pseudomonadati</taxon>
        <taxon>Pseudomonadota</taxon>
        <taxon>Alphaproteobacteria</taxon>
        <taxon>Sphingomonadales</taxon>
        <taxon>Sphingomonadaceae</taxon>
        <taxon>Sphingomonas</taxon>
    </lineage>
</organism>
<evidence type="ECO:0000313" key="2">
    <source>
        <dbReference type="Proteomes" id="UP000570166"/>
    </source>
</evidence>
<reference evidence="1 2" key="1">
    <citation type="submission" date="2020-07" db="EMBL/GenBank/DDBJ databases">
        <authorList>
            <person name="Sun Q."/>
        </authorList>
    </citation>
    <scope>NUCLEOTIDE SEQUENCE [LARGE SCALE GENOMIC DNA]</scope>
    <source>
        <strain evidence="1 2">CGMCC 1.13654</strain>
    </source>
</reference>
<name>A0A838L4Z0_9SPHN</name>
<protein>
    <submittedName>
        <fullName evidence="1">Uncharacterized protein</fullName>
    </submittedName>
</protein>
<dbReference type="AlphaFoldDB" id="A0A838L4Z0"/>
<gene>
    <name evidence="1" type="ORF">HZF05_10700</name>
</gene>
<dbReference type="Proteomes" id="UP000570166">
    <property type="component" value="Unassembled WGS sequence"/>
</dbReference>
<proteinExistence type="predicted"/>
<comment type="caution">
    <text evidence="1">The sequence shown here is derived from an EMBL/GenBank/DDBJ whole genome shotgun (WGS) entry which is preliminary data.</text>
</comment>
<evidence type="ECO:0000313" key="1">
    <source>
        <dbReference type="EMBL" id="MBA2934563.1"/>
    </source>
</evidence>
<dbReference type="RefSeq" id="WP_160366033.1">
    <property type="nucleotide sequence ID" value="NZ_JACEIB010000006.1"/>
</dbReference>
<sequence>MRGFPLHISLIAEAHRDRGSKYVFEDRLFAAPAIIAYDFAVALQKPLHRIYYSDDQHPKVEIERKSEPFGKLSAAIMGCALIKLSISRGWTTGGVWRTEHRTITLFELEDDAQAFAREHRTTHHVAGFAEKWLSGDG</sequence>
<accession>A0A838L4Z0</accession>